<dbReference type="CDD" id="cd12152">
    <property type="entry name" value="F1-ATPase_delta"/>
    <property type="match status" value="1"/>
</dbReference>
<evidence type="ECO:0000256" key="5">
    <source>
        <dbReference type="ARBA" id="ARBA00023136"/>
    </source>
</evidence>
<accession>A0A644YMM8</accession>
<dbReference type="SUPFAM" id="SSF51344">
    <property type="entry name" value="Epsilon subunit of F1F0-ATP synthase N-terminal domain"/>
    <property type="match status" value="1"/>
</dbReference>
<evidence type="ECO:0000256" key="6">
    <source>
        <dbReference type="ARBA" id="ARBA00023196"/>
    </source>
</evidence>
<dbReference type="Pfam" id="PF02823">
    <property type="entry name" value="ATP-synt_DE_N"/>
    <property type="match status" value="1"/>
</dbReference>
<gene>
    <name evidence="9" type="primary">atpC_26</name>
    <name evidence="9" type="ORF">SDC9_73874</name>
</gene>
<evidence type="ECO:0000256" key="2">
    <source>
        <dbReference type="ARBA" id="ARBA00005712"/>
    </source>
</evidence>
<keyword evidence="3" id="KW-0813">Transport</keyword>
<evidence type="ECO:0000256" key="7">
    <source>
        <dbReference type="ARBA" id="ARBA00023310"/>
    </source>
</evidence>
<evidence type="ECO:0000256" key="1">
    <source>
        <dbReference type="ARBA" id="ARBA00004170"/>
    </source>
</evidence>
<keyword evidence="4" id="KW-0406">Ion transport</keyword>
<dbReference type="PANTHER" id="PTHR13822:SF10">
    <property type="entry name" value="ATP SYNTHASE EPSILON CHAIN, CHLOROPLASTIC"/>
    <property type="match status" value="1"/>
</dbReference>
<evidence type="ECO:0000256" key="4">
    <source>
        <dbReference type="ARBA" id="ARBA00023065"/>
    </source>
</evidence>
<keyword evidence="5" id="KW-0472">Membrane</keyword>
<keyword evidence="6" id="KW-0139">CF(1)</keyword>
<organism evidence="9">
    <name type="scientific">bioreactor metagenome</name>
    <dbReference type="NCBI Taxonomy" id="1076179"/>
    <lineage>
        <taxon>unclassified sequences</taxon>
        <taxon>metagenomes</taxon>
        <taxon>ecological metagenomes</taxon>
    </lineage>
</organism>
<dbReference type="PANTHER" id="PTHR13822">
    <property type="entry name" value="ATP SYNTHASE DELTA/EPSILON CHAIN"/>
    <property type="match status" value="1"/>
</dbReference>
<comment type="subcellular location">
    <subcellularLocation>
        <location evidence="1">Membrane</location>
        <topology evidence="1">Peripheral membrane protein</topology>
    </subcellularLocation>
</comment>
<dbReference type="InterPro" id="IPR001469">
    <property type="entry name" value="ATP_synth_F1_dsu/esu"/>
</dbReference>
<comment type="caution">
    <text evidence="9">The sequence shown here is derived from an EMBL/GenBank/DDBJ whole genome shotgun (WGS) entry which is preliminary data.</text>
</comment>
<dbReference type="EMBL" id="VSSQ01004974">
    <property type="protein sequence ID" value="MPM27364.1"/>
    <property type="molecule type" value="Genomic_DNA"/>
</dbReference>
<sequence length="84" mass="9203">MQLEIISPEKMIFTGSVSSVTLPGASGSFQILENHASIISSLVKGRLSFVTHQNELIELLVEDGFVEKNNNKVTVCLESIIKEL</sequence>
<reference evidence="9" key="1">
    <citation type="submission" date="2019-08" db="EMBL/GenBank/DDBJ databases">
        <authorList>
            <person name="Kucharzyk K."/>
            <person name="Murdoch R.W."/>
            <person name="Higgins S."/>
            <person name="Loffler F."/>
        </authorList>
    </citation>
    <scope>NUCLEOTIDE SEQUENCE</scope>
</reference>
<keyword evidence="7" id="KW-0066">ATP synthesis</keyword>
<dbReference type="AlphaFoldDB" id="A0A644YMM8"/>
<evidence type="ECO:0000256" key="3">
    <source>
        <dbReference type="ARBA" id="ARBA00022448"/>
    </source>
</evidence>
<comment type="similarity">
    <text evidence="2">Belongs to the ATPase epsilon chain family.</text>
</comment>
<evidence type="ECO:0000259" key="8">
    <source>
        <dbReference type="Pfam" id="PF02823"/>
    </source>
</evidence>
<dbReference type="GO" id="GO:0045259">
    <property type="term" value="C:proton-transporting ATP synthase complex"/>
    <property type="evidence" value="ECO:0007669"/>
    <property type="project" value="UniProtKB-KW"/>
</dbReference>
<feature type="domain" description="ATP synthase F1 complex delta/epsilon subunit N-terminal" evidence="8">
    <location>
        <begin position="1"/>
        <end position="79"/>
    </location>
</feature>
<evidence type="ECO:0000313" key="9">
    <source>
        <dbReference type="EMBL" id="MPM27364.1"/>
    </source>
</evidence>
<dbReference type="NCBIfam" id="TIGR01216">
    <property type="entry name" value="ATP_synt_epsi"/>
    <property type="match status" value="1"/>
</dbReference>
<protein>
    <submittedName>
        <fullName evidence="9">ATP synthase epsilon chain</fullName>
    </submittedName>
</protein>
<dbReference type="InterPro" id="IPR020546">
    <property type="entry name" value="ATP_synth_F1_dsu/esu_N"/>
</dbReference>
<dbReference type="Gene3D" id="2.60.15.10">
    <property type="entry name" value="F0F1 ATP synthase delta/epsilon subunit, N-terminal"/>
    <property type="match status" value="1"/>
</dbReference>
<proteinExistence type="inferred from homology"/>
<name>A0A644YMM8_9ZZZZ</name>
<dbReference type="InterPro" id="IPR036771">
    <property type="entry name" value="ATPsynth_dsu/esu_N"/>
</dbReference>
<dbReference type="GO" id="GO:0046933">
    <property type="term" value="F:proton-transporting ATP synthase activity, rotational mechanism"/>
    <property type="evidence" value="ECO:0007669"/>
    <property type="project" value="InterPro"/>
</dbReference>